<feature type="region of interest" description="Disordered" evidence="11">
    <location>
        <begin position="136"/>
        <end position="194"/>
    </location>
</feature>
<name>A0A167ETV3_9ASCO</name>
<feature type="binding site" evidence="10">
    <location>
        <position position="669"/>
    </location>
    <ligand>
        <name>ATP</name>
        <dbReference type="ChEBI" id="CHEBI:30616"/>
    </ligand>
</feature>
<sequence length="931" mass="99144">MSVYHGTSNNDYLAVDRRESSSSSPMPPTPRPSISDQGCGSSVNNDEGLTVSSNAGSSSVPLPLPSPGIVFSKQEDFEEYQTDSRQAQAYHNGVSANVALPRTSSQAKPRQSQASANSLSRHTYNETYSSSMNSLNSFTSSTSNHLPPRVSSYNNSSTNISGLTRSTSSSAGSSSSSTPKPMLNSRSTSTGARFQRVNRQASHGNTISPDETIAEALSAKLKSNLALSTSPSASPPPVSVASSPSLSTLSPSSANGTNSPALGSTPPTQWAASAIMNGGIASVSPDVHARILTFQQSRQSRSNSGSNAALNFIPGSVPLLPNDGAPAGSPSSPNLVGLTGGNMCTPQAIKDNLSRSSSSSSSSSYSNYSRTISSYSSPIVSPHPEDKGSEKLPPARQLAQPLQLSQKTSNLQIKIPSTIEDSDGTDSGDDHGTANPTIESAATIVPSADSSLNTPQSATQTGKPFSGALFINSVSQGTKIPTQRPSLSERRGLKLSDMSQPPPIPKLKSHPLLPSTGTGRSTSLLDRRMQASAPAGLFPKWSGKLNMDPSSERATPNISGGEGDQANGADSGSGPGAQAPVVLRPPGVGGFNRQNSLFSNYKKYVDVKSGSLNFAGKASLHSKGVDFSSGSSFRISIDEFEPMGELGRGNYGTVTKVLHKPTKVIMAMKEIRLELDETKFRQILMELEILHKCDSPYIVDFYGAFFVEGAVYMCMEYMDGGSLNNIYQGGVEDRYLAIITDSVVRGLKKLKDEHNIIHRDVKPTNILVSTSGKVKLCDFGVSGNLVASIARTNVGCQSYMAPERIRSKNPNEAITYTVESDIWSLGLSLIEIARGEYPYPADTHNSIYSQLMAILDGEPPCLPDDKYSPEARAFVAQCLNKTARLRPSYAELLKHPWLVNIEQELAHSPTLEVEFGAFVKRSVERNNHREN</sequence>
<feature type="compositionally biased region" description="Low complexity" evidence="11">
    <location>
        <begin position="239"/>
        <end position="255"/>
    </location>
</feature>
<dbReference type="Proteomes" id="UP000189580">
    <property type="component" value="Chromosome b"/>
</dbReference>
<feature type="region of interest" description="Disordered" evidence="11">
    <location>
        <begin position="400"/>
        <end position="436"/>
    </location>
</feature>
<evidence type="ECO:0000313" key="13">
    <source>
        <dbReference type="EMBL" id="ANB14445.1"/>
    </source>
</evidence>
<evidence type="ECO:0000256" key="5">
    <source>
        <dbReference type="ARBA" id="ARBA00022777"/>
    </source>
</evidence>
<keyword evidence="5 13" id="KW-0418">Kinase</keyword>
<comment type="similarity">
    <text evidence="7">Belongs to the protein kinase superfamily. STE Ser/Thr protein kinase family. MAP kinase kinase subfamily.</text>
</comment>
<keyword evidence="2" id="KW-0597">Phosphoprotein</keyword>
<feature type="region of interest" description="Disordered" evidence="11">
    <location>
        <begin position="227"/>
        <end position="266"/>
    </location>
</feature>
<feature type="region of interest" description="Disordered" evidence="11">
    <location>
        <begin position="476"/>
        <end position="582"/>
    </location>
</feature>
<dbReference type="GeneID" id="30033902"/>
<reference evidence="13 14" key="1">
    <citation type="submission" date="2016-02" db="EMBL/GenBank/DDBJ databases">
        <title>Complete genome sequence and transcriptome regulation of the pentose utilising yeast Sugiyamaella lignohabitans.</title>
        <authorList>
            <person name="Bellasio M."/>
            <person name="Peymann A."/>
            <person name="Valli M."/>
            <person name="Sipitzky M."/>
            <person name="Graf A."/>
            <person name="Sauer M."/>
            <person name="Marx H."/>
            <person name="Mattanovich D."/>
        </authorList>
    </citation>
    <scope>NUCLEOTIDE SEQUENCE [LARGE SCALE GENOMIC DNA]</scope>
    <source>
        <strain evidence="13 14">CBS 10342</strain>
    </source>
</reference>
<keyword evidence="3" id="KW-0808">Transferase</keyword>
<dbReference type="InterPro" id="IPR017441">
    <property type="entry name" value="Protein_kinase_ATP_BS"/>
</dbReference>
<feature type="compositionally biased region" description="Polar residues" evidence="11">
    <location>
        <begin position="476"/>
        <end position="486"/>
    </location>
</feature>
<feature type="domain" description="Protein kinase" evidence="12">
    <location>
        <begin position="640"/>
        <end position="898"/>
    </location>
</feature>
<dbReference type="EMBL" id="CP014503">
    <property type="protein sequence ID" value="ANB14445.1"/>
    <property type="molecule type" value="Genomic_DNA"/>
</dbReference>
<dbReference type="GO" id="GO:0004674">
    <property type="term" value="F:protein serine/threonine kinase activity"/>
    <property type="evidence" value="ECO:0007669"/>
    <property type="project" value="UniProtKB-KW"/>
</dbReference>
<feature type="compositionally biased region" description="Polar residues" evidence="11">
    <location>
        <begin position="1"/>
        <end position="11"/>
    </location>
</feature>
<feature type="region of interest" description="Disordered" evidence="11">
    <location>
        <begin position="321"/>
        <end position="367"/>
    </location>
</feature>
<feature type="compositionally biased region" description="Polar residues" evidence="11">
    <location>
        <begin position="184"/>
        <end position="194"/>
    </location>
</feature>
<dbReference type="Gene3D" id="3.30.200.20">
    <property type="entry name" value="Phosphorylase Kinase, domain 1"/>
    <property type="match status" value="1"/>
</dbReference>
<feature type="compositionally biased region" description="Polar residues" evidence="11">
    <location>
        <begin position="102"/>
        <end position="120"/>
    </location>
</feature>
<feature type="compositionally biased region" description="Polar residues" evidence="11">
    <location>
        <begin position="36"/>
        <end position="56"/>
    </location>
</feature>
<proteinExistence type="inferred from homology"/>
<dbReference type="InterPro" id="IPR000719">
    <property type="entry name" value="Prot_kinase_dom"/>
</dbReference>
<keyword evidence="4 10" id="KW-0547">Nucleotide-binding</keyword>
<feature type="region of interest" description="Disordered" evidence="11">
    <location>
        <begin position="1"/>
        <end position="94"/>
    </location>
</feature>
<dbReference type="GO" id="GO:0032991">
    <property type="term" value="C:protein-containing complex"/>
    <property type="evidence" value="ECO:0007669"/>
    <property type="project" value="UniProtKB-ARBA"/>
</dbReference>
<dbReference type="GO" id="GO:0005737">
    <property type="term" value="C:cytoplasm"/>
    <property type="evidence" value="ECO:0007669"/>
    <property type="project" value="UniProtKB-ARBA"/>
</dbReference>
<feature type="compositionally biased region" description="Polar residues" evidence="11">
    <location>
        <begin position="515"/>
        <end position="524"/>
    </location>
</feature>
<feature type="compositionally biased region" description="Polar residues" evidence="11">
    <location>
        <begin position="151"/>
        <end position="160"/>
    </location>
</feature>
<feature type="compositionally biased region" description="Polar residues" evidence="11">
    <location>
        <begin position="548"/>
        <end position="558"/>
    </location>
</feature>
<evidence type="ECO:0000256" key="4">
    <source>
        <dbReference type="ARBA" id="ARBA00022741"/>
    </source>
</evidence>
<dbReference type="PROSITE" id="PS00108">
    <property type="entry name" value="PROTEIN_KINASE_ST"/>
    <property type="match status" value="1"/>
</dbReference>
<evidence type="ECO:0000256" key="8">
    <source>
        <dbReference type="ARBA" id="ARBA00038999"/>
    </source>
</evidence>
<keyword evidence="1" id="KW-0723">Serine/threonine-protein kinase</keyword>
<dbReference type="Pfam" id="PF00069">
    <property type="entry name" value="Pkinase"/>
    <property type="match status" value="1"/>
</dbReference>
<protein>
    <recommendedName>
        <fullName evidence="8">mitogen-activated protein kinase kinase</fullName>
        <ecNumber evidence="8">2.7.12.2</ecNumber>
    </recommendedName>
</protein>
<dbReference type="GO" id="GO:0071474">
    <property type="term" value="P:cellular hyperosmotic response"/>
    <property type="evidence" value="ECO:0007669"/>
    <property type="project" value="TreeGrafter"/>
</dbReference>
<dbReference type="PROSITE" id="PS50011">
    <property type="entry name" value="PROTEIN_KINASE_DOM"/>
    <property type="match status" value="1"/>
</dbReference>
<dbReference type="InterPro" id="IPR008271">
    <property type="entry name" value="Ser/Thr_kinase_AS"/>
</dbReference>
<dbReference type="EC" id="2.7.12.2" evidence="8"/>
<evidence type="ECO:0000256" key="2">
    <source>
        <dbReference type="ARBA" id="ARBA00022553"/>
    </source>
</evidence>
<evidence type="ECO:0000256" key="11">
    <source>
        <dbReference type="SAM" id="MobiDB-lite"/>
    </source>
</evidence>
<dbReference type="RefSeq" id="XP_018736922.1">
    <property type="nucleotide sequence ID" value="XM_018878961.1"/>
</dbReference>
<evidence type="ECO:0000256" key="9">
    <source>
        <dbReference type="ARBA" id="ARBA00049014"/>
    </source>
</evidence>
<organism evidence="13 14">
    <name type="scientific">Sugiyamaella lignohabitans</name>
    <dbReference type="NCBI Taxonomy" id="796027"/>
    <lineage>
        <taxon>Eukaryota</taxon>
        <taxon>Fungi</taxon>
        <taxon>Dikarya</taxon>
        <taxon>Ascomycota</taxon>
        <taxon>Saccharomycotina</taxon>
        <taxon>Dipodascomycetes</taxon>
        <taxon>Dipodascales</taxon>
        <taxon>Trichomonascaceae</taxon>
        <taxon>Sugiyamaella</taxon>
    </lineage>
</organism>
<evidence type="ECO:0000259" key="12">
    <source>
        <dbReference type="PROSITE" id="PS50011"/>
    </source>
</evidence>
<dbReference type="GO" id="GO:0038066">
    <property type="term" value="P:p38MAPK cascade"/>
    <property type="evidence" value="ECO:0007669"/>
    <property type="project" value="UniProtKB-ARBA"/>
</dbReference>
<dbReference type="AlphaFoldDB" id="A0A167ETV3"/>
<evidence type="ECO:0000256" key="3">
    <source>
        <dbReference type="ARBA" id="ARBA00022679"/>
    </source>
</evidence>
<feature type="compositionally biased region" description="Low complexity" evidence="11">
    <location>
        <begin position="161"/>
        <end position="178"/>
    </location>
</feature>
<dbReference type="FunFam" id="3.30.200.20:FF:000341">
    <property type="entry name" value="MAP kinase kinase PBS2"/>
    <property type="match status" value="1"/>
</dbReference>
<gene>
    <name evidence="13" type="primary">PBS2</name>
    <name evidence="13" type="ORF">AWJ20_2035</name>
</gene>
<feature type="compositionally biased region" description="Polar residues" evidence="11">
    <location>
        <begin position="400"/>
        <end position="412"/>
    </location>
</feature>
<comment type="catalytic activity">
    <reaction evidence="9">
        <text>L-seryl-[protein] + ATP = O-phospho-L-seryl-[protein] + ADP + H(+)</text>
        <dbReference type="Rhea" id="RHEA:17989"/>
        <dbReference type="Rhea" id="RHEA-COMP:9863"/>
        <dbReference type="Rhea" id="RHEA-COMP:11604"/>
        <dbReference type="ChEBI" id="CHEBI:15378"/>
        <dbReference type="ChEBI" id="CHEBI:29999"/>
        <dbReference type="ChEBI" id="CHEBI:30616"/>
        <dbReference type="ChEBI" id="CHEBI:83421"/>
        <dbReference type="ChEBI" id="CHEBI:456216"/>
        <dbReference type="EC" id="2.7.12.2"/>
    </reaction>
</comment>
<dbReference type="PROSITE" id="PS00107">
    <property type="entry name" value="PROTEIN_KINASE_ATP"/>
    <property type="match status" value="1"/>
</dbReference>
<dbReference type="GO" id="GO:0005524">
    <property type="term" value="F:ATP binding"/>
    <property type="evidence" value="ECO:0007669"/>
    <property type="project" value="UniProtKB-UniRule"/>
</dbReference>
<dbReference type="PANTHER" id="PTHR48013">
    <property type="entry name" value="DUAL SPECIFICITY MITOGEN-ACTIVATED PROTEIN KINASE KINASE 5-RELATED"/>
    <property type="match status" value="1"/>
</dbReference>
<evidence type="ECO:0000313" key="14">
    <source>
        <dbReference type="Proteomes" id="UP000189580"/>
    </source>
</evidence>
<dbReference type="Gene3D" id="1.10.510.10">
    <property type="entry name" value="Transferase(Phosphotransferase) domain 1"/>
    <property type="match status" value="1"/>
</dbReference>
<dbReference type="SMART" id="SM00220">
    <property type="entry name" value="S_TKc"/>
    <property type="match status" value="1"/>
</dbReference>
<evidence type="ECO:0000256" key="1">
    <source>
        <dbReference type="ARBA" id="ARBA00022527"/>
    </source>
</evidence>
<dbReference type="GO" id="GO:0004708">
    <property type="term" value="F:MAP kinase kinase activity"/>
    <property type="evidence" value="ECO:0007669"/>
    <property type="project" value="UniProtKB-EC"/>
</dbReference>
<dbReference type="SUPFAM" id="SSF56112">
    <property type="entry name" value="Protein kinase-like (PK-like)"/>
    <property type="match status" value="1"/>
</dbReference>
<evidence type="ECO:0000256" key="7">
    <source>
        <dbReference type="ARBA" id="ARBA00038035"/>
    </source>
</evidence>
<dbReference type="InterPro" id="IPR011009">
    <property type="entry name" value="Kinase-like_dom_sf"/>
</dbReference>
<accession>A0A167ETV3</accession>
<feature type="compositionally biased region" description="Low complexity" evidence="11">
    <location>
        <begin position="354"/>
        <end position="367"/>
    </location>
</feature>
<feature type="compositionally biased region" description="Polar residues" evidence="11">
    <location>
        <begin position="256"/>
        <end position="266"/>
    </location>
</feature>
<keyword evidence="6 10" id="KW-0067">ATP-binding</keyword>
<evidence type="ECO:0000256" key="6">
    <source>
        <dbReference type="ARBA" id="ARBA00022840"/>
    </source>
</evidence>
<dbReference type="OrthoDB" id="10252354at2759"/>
<keyword evidence="14" id="KW-1185">Reference proteome</keyword>
<feature type="region of interest" description="Disordered" evidence="11">
    <location>
        <begin position="101"/>
        <end position="120"/>
    </location>
</feature>
<evidence type="ECO:0000256" key="10">
    <source>
        <dbReference type="PROSITE-ProRule" id="PRU10141"/>
    </source>
</evidence>
<dbReference type="PANTHER" id="PTHR48013:SF25">
    <property type="entry name" value="MAP KINASE KINASE PBS2"/>
    <property type="match status" value="1"/>
</dbReference>
<dbReference type="KEGG" id="slb:AWJ20_2035"/>